<evidence type="ECO:0000313" key="2">
    <source>
        <dbReference type="EMBL" id="KAA6184718.1"/>
    </source>
</evidence>
<dbReference type="RefSeq" id="WP_150093494.1">
    <property type="nucleotide sequence ID" value="NZ_JBFUOH010000119.1"/>
</dbReference>
<gene>
    <name evidence="2" type="ORF">F2Q65_11515</name>
</gene>
<keyword evidence="1" id="KW-0812">Transmembrane</keyword>
<feature type="transmembrane region" description="Helical" evidence="1">
    <location>
        <begin position="31"/>
        <end position="49"/>
    </location>
</feature>
<protein>
    <submittedName>
        <fullName evidence="2">Uncharacterized protein</fullName>
    </submittedName>
</protein>
<organism evidence="2 3">
    <name type="scientific">Thiohalocapsa marina</name>
    <dbReference type="NCBI Taxonomy" id="424902"/>
    <lineage>
        <taxon>Bacteria</taxon>
        <taxon>Pseudomonadati</taxon>
        <taxon>Pseudomonadota</taxon>
        <taxon>Gammaproteobacteria</taxon>
        <taxon>Chromatiales</taxon>
        <taxon>Chromatiaceae</taxon>
        <taxon>Thiohalocapsa</taxon>
    </lineage>
</organism>
<keyword evidence="1" id="KW-0472">Membrane</keyword>
<dbReference type="EMBL" id="VWXX01000016">
    <property type="protein sequence ID" value="KAA6184718.1"/>
    <property type="molecule type" value="Genomic_DNA"/>
</dbReference>
<dbReference type="Proteomes" id="UP000322981">
    <property type="component" value="Unassembled WGS sequence"/>
</dbReference>
<accession>A0A5M8FIG8</accession>
<feature type="transmembrane region" description="Helical" evidence="1">
    <location>
        <begin position="80"/>
        <end position="104"/>
    </location>
</feature>
<reference evidence="2 3" key="1">
    <citation type="submission" date="2019-09" db="EMBL/GenBank/DDBJ databases">
        <title>Whole-genome sequence of the purple sulfur bacterium Thiohalocapsa marina DSM 19078.</title>
        <authorList>
            <person name="Kyndt J.A."/>
            <person name="Meyer T.E."/>
        </authorList>
    </citation>
    <scope>NUCLEOTIDE SEQUENCE [LARGE SCALE GENOMIC DNA]</scope>
    <source>
        <strain evidence="2 3">DSM 19078</strain>
    </source>
</reference>
<sequence length="111" mass="12686">MLLAVVLPFSGMVWLQADVFDVSPTDTWLDYGRVTLISWVLVAPALMYIRVYRLALYERTPRPLAAIFRFGLSQSSPSVWFLRFAVFIILALLLGSFTVFKSIIPELKPFK</sequence>
<dbReference type="AlphaFoldDB" id="A0A5M8FIG8"/>
<name>A0A5M8FIG8_9GAMM</name>
<evidence type="ECO:0000313" key="3">
    <source>
        <dbReference type="Proteomes" id="UP000322981"/>
    </source>
</evidence>
<keyword evidence="1" id="KW-1133">Transmembrane helix</keyword>
<keyword evidence="3" id="KW-1185">Reference proteome</keyword>
<evidence type="ECO:0000256" key="1">
    <source>
        <dbReference type="SAM" id="Phobius"/>
    </source>
</evidence>
<proteinExistence type="predicted"/>
<comment type="caution">
    <text evidence="2">The sequence shown here is derived from an EMBL/GenBank/DDBJ whole genome shotgun (WGS) entry which is preliminary data.</text>
</comment>